<evidence type="ECO:0000313" key="2">
    <source>
        <dbReference type="EMBL" id="OAQ64307.2"/>
    </source>
</evidence>
<name>A0A179FFX3_METCM</name>
<evidence type="ECO:0000313" key="3">
    <source>
        <dbReference type="Proteomes" id="UP000078397"/>
    </source>
</evidence>
<evidence type="ECO:0000256" key="1">
    <source>
        <dbReference type="SAM" id="SignalP"/>
    </source>
</evidence>
<reference evidence="2 3" key="1">
    <citation type="journal article" date="2016" name="PLoS Pathog.">
        <title>Biosynthesis of antibiotic leucinostatins in bio-control fungus Purpureocillium lilacinum and their inhibition on phytophthora revealed by genome mining.</title>
        <authorList>
            <person name="Wang G."/>
            <person name="Liu Z."/>
            <person name="Lin R."/>
            <person name="Li E."/>
            <person name="Mao Z."/>
            <person name="Ling J."/>
            <person name="Yang Y."/>
            <person name="Yin W.B."/>
            <person name="Xie B."/>
        </authorList>
    </citation>
    <scope>NUCLEOTIDE SEQUENCE [LARGE SCALE GENOMIC DNA]</scope>
    <source>
        <strain evidence="2">170</strain>
    </source>
</reference>
<sequence length="173" mass="19391">MHLPSVIQILAATTISLVAGSAAASVENINIKDMYIEKDYYMKSIAPDTLQRISALRATQKKWTSSQNVVFDLAEQMVKNYEIDRLQELRSKCHAVFGDDCVNLLVGQKTGSGKQKQMIPGGKLLLPDCECNYYASWCWVGKCVWVEGTCNKKPSKFTKYYLSFLGCRTLTAD</sequence>
<feature type="signal peptide" evidence="1">
    <location>
        <begin position="1"/>
        <end position="24"/>
    </location>
</feature>
<organism evidence="2 3">
    <name type="scientific">Pochonia chlamydosporia 170</name>
    <dbReference type="NCBI Taxonomy" id="1380566"/>
    <lineage>
        <taxon>Eukaryota</taxon>
        <taxon>Fungi</taxon>
        <taxon>Dikarya</taxon>
        <taxon>Ascomycota</taxon>
        <taxon>Pezizomycotina</taxon>
        <taxon>Sordariomycetes</taxon>
        <taxon>Hypocreomycetidae</taxon>
        <taxon>Hypocreales</taxon>
        <taxon>Clavicipitaceae</taxon>
        <taxon>Pochonia</taxon>
    </lineage>
</organism>
<gene>
    <name evidence="2" type="ORF">VFPPC_05594</name>
</gene>
<dbReference type="NCBIfam" id="NF033852">
    <property type="entry name" value="fulvocin_rel"/>
    <property type="match status" value="1"/>
</dbReference>
<dbReference type="EMBL" id="LSBJ02000005">
    <property type="protein sequence ID" value="OAQ64307.2"/>
    <property type="molecule type" value="Genomic_DNA"/>
</dbReference>
<dbReference type="AlphaFoldDB" id="A0A179FFX3"/>
<dbReference type="Proteomes" id="UP000078397">
    <property type="component" value="Unassembled WGS sequence"/>
</dbReference>
<dbReference type="KEGG" id="pchm:VFPPC_05594"/>
<proteinExistence type="predicted"/>
<keyword evidence="3" id="KW-1185">Reference proteome</keyword>
<protein>
    <submittedName>
        <fullName evidence="2">Uncharacterized protein</fullName>
    </submittedName>
</protein>
<dbReference type="RefSeq" id="XP_018141621.2">
    <property type="nucleotide sequence ID" value="XM_018284761.2"/>
</dbReference>
<dbReference type="GeneID" id="28848755"/>
<feature type="chain" id="PRO_5013357351" evidence="1">
    <location>
        <begin position="25"/>
        <end position="173"/>
    </location>
</feature>
<comment type="caution">
    <text evidence="2">The sequence shown here is derived from an EMBL/GenBank/DDBJ whole genome shotgun (WGS) entry which is preliminary data.</text>
</comment>
<accession>A0A179FFX3</accession>
<keyword evidence="1" id="KW-0732">Signal</keyword>